<dbReference type="HOGENOM" id="CLU_036838_2_0_5"/>
<keyword evidence="2" id="KW-0326">Glycosidase</keyword>
<dbReference type="InterPro" id="IPR001910">
    <property type="entry name" value="Inosine/uridine_hydrolase_dom"/>
</dbReference>
<evidence type="ECO:0000313" key="5">
    <source>
        <dbReference type="Proteomes" id="UP000009044"/>
    </source>
</evidence>
<evidence type="ECO:0000259" key="3">
    <source>
        <dbReference type="Pfam" id="PF01156"/>
    </source>
</evidence>
<dbReference type="PANTHER" id="PTHR12304:SF4">
    <property type="entry name" value="URIDINE NUCLEOSIDASE"/>
    <property type="match status" value="1"/>
</dbReference>
<proteinExistence type="predicted"/>
<dbReference type="Pfam" id="PF01156">
    <property type="entry name" value="IU_nuc_hydro"/>
    <property type="match status" value="1"/>
</dbReference>
<dbReference type="GO" id="GO:0008477">
    <property type="term" value="F:purine nucleosidase activity"/>
    <property type="evidence" value="ECO:0007669"/>
    <property type="project" value="TreeGrafter"/>
</dbReference>
<sequence>MNAALPHGRAVVSCKLHSAYRGRLACSHMPIIEQEHIMTDLLSRRHFLAATGGLVAGGLVRPVRAATTPRKVIVDADIGVDDTMALLMVHFAPEVEIVGITTVNGNGTLANTTRNALFLAEKFGINAPVAKGAGISLDNRSETAPTFIHGDNAMGNIVLPTHINRTVDARPAWRMIVDMVRAHPHEITILGLGRLTNLALALRHDPAIADLTKEVIVMGGGFGLHGDLGNVTPAAEANFKGDPLAADIACGASWPMTIVGVDVTFQTTMNDAYLRTIRDQGGAGSGLIWDVTRFYMAFHKQRLGLDSMYVNDASASAYLLRPDLFKTRRGAVRVVCGGVADGESILKPAGKHFPASAWDNRPEQAICGDVDADGVRTLFAQVMRGH</sequence>
<dbReference type="eggNOG" id="COG1957">
    <property type="taxonomic scope" value="Bacteria"/>
</dbReference>
<dbReference type="GO" id="GO:0006152">
    <property type="term" value="P:purine nucleoside catabolic process"/>
    <property type="evidence" value="ECO:0007669"/>
    <property type="project" value="TreeGrafter"/>
</dbReference>
<organism evidence="4 5">
    <name type="scientific">Komagataeibacter medellinensis (strain NBRC 3288 / BCRC 11682 / LMG 1693 / Kondo 51)</name>
    <name type="common">Gluconacetobacter medellinensis</name>
    <dbReference type="NCBI Taxonomy" id="634177"/>
    <lineage>
        <taxon>Bacteria</taxon>
        <taxon>Pseudomonadati</taxon>
        <taxon>Pseudomonadota</taxon>
        <taxon>Alphaproteobacteria</taxon>
        <taxon>Acetobacterales</taxon>
        <taxon>Acetobacteraceae</taxon>
        <taxon>Komagataeibacter</taxon>
    </lineage>
</organism>
<dbReference type="GO" id="GO:0005829">
    <property type="term" value="C:cytosol"/>
    <property type="evidence" value="ECO:0007669"/>
    <property type="project" value="TreeGrafter"/>
</dbReference>
<evidence type="ECO:0000313" key="4">
    <source>
        <dbReference type="EMBL" id="BAK82932.1"/>
    </source>
</evidence>
<dbReference type="SUPFAM" id="SSF53590">
    <property type="entry name" value="Nucleoside hydrolase"/>
    <property type="match status" value="1"/>
</dbReference>
<dbReference type="AlphaFoldDB" id="G2I485"/>
<dbReference type="EMBL" id="AP012159">
    <property type="protein sequence ID" value="BAK82932.1"/>
    <property type="molecule type" value="Genomic_DNA"/>
</dbReference>
<evidence type="ECO:0000256" key="1">
    <source>
        <dbReference type="ARBA" id="ARBA00022801"/>
    </source>
</evidence>
<dbReference type="STRING" id="634177.GLX_05200"/>
<reference evidence="5" key="1">
    <citation type="journal article" date="2011" name="J. Bacteriol.">
        <title>Complete genome sequence of NBRC 3288, a unique cellulose-nonproducing strain of Gluconacetobacter xylinus isolated from vinegar.</title>
        <authorList>
            <person name="Ogino H."/>
            <person name="Azuma Y."/>
            <person name="Hosoyama A."/>
            <person name="Nakazawa H."/>
            <person name="Matsutani M."/>
            <person name="Hasegawa A."/>
            <person name="Otsuyama K."/>
            <person name="Matsushita K."/>
            <person name="Fujita N."/>
            <person name="Shirai M."/>
        </authorList>
    </citation>
    <scope>NUCLEOTIDE SEQUENCE [LARGE SCALE GENOMIC DNA]</scope>
    <source>
        <strain evidence="5">NBRC 3288 / BCRC 11682 / LMG 1693</strain>
    </source>
</reference>
<dbReference type="InterPro" id="IPR023186">
    <property type="entry name" value="IUNH"/>
</dbReference>
<evidence type="ECO:0000256" key="2">
    <source>
        <dbReference type="ARBA" id="ARBA00023295"/>
    </source>
</evidence>
<keyword evidence="1 4" id="KW-0378">Hydrolase</keyword>
<dbReference type="PATRIC" id="fig|634177.7.peg.622"/>
<dbReference type="Proteomes" id="UP000009044">
    <property type="component" value="Chromosome"/>
</dbReference>
<name>G2I485_KOMMN</name>
<protein>
    <submittedName>
        <fullName evidence="4">Inosine-uridine preferring nucleoside hydrolase</fullName>
    </submittedName>
</protein>
<accession>G2I485</accession>
<dbReference type="Gene3D" id="3.90.245.10">
    <property type="entry name" value="Ribonucleoside hydrolase-like"/>
    <property type="match status" value="1"/>
</dbReference>
<dbReference type="PANTHER" id="PTHR12304">
    <property type="entry name" value="INOSINE-URIDINE PREFERRING NUCLEOSIDE HYDROLASE"/>
    <property type="match status" value="1"/>
</dbReference>
<gene>
    <name evidence="4" type="ordered locus">GLX_05200</name>
</gene>
<dbReference type="InterPro" id="IPR036452">
    <property type="entry name" value="Ribo_hydro-like"/>
</dbReference>
<dbReference type="KEGG" id="gxy:GLX_05200"/>
<dbReference type="CDD" id="cd02650">
    <property type="entry name" value="nuc_hydro_CaPnhB"/>
    <property type="match status" value="1"/>
</dbReference>
<feature type="domain" description="Inosine/uridine-preferring nucleoside hydrolase" evidence="3">
    <location>
        <begin position="72"/>
        <end position="375"/>
    </location>
</feature>